<dbReference type="Proteomes" id="UP000471409">
    <property type="component" value="Unassembled WGS sequence"/>
</dbReference>
<name>A0A6P0DTN6_RHILE</name>
<evidence type="ECO:0000256" key="1">
    <source>
        <dbReference type="SAM" id="MobiDB-lite"/>
    </source>
</evidence>
<feature type="non-terminal residue" evidence="2">
    <location>
        <position position="140"/>
    </location>
</feature>
<proteinExistence type="predicted"/>
<gene>
    <name evidence="2" type="ORF">GUK36_39985</name>
</gene>
<organism evidence="2 3">
    <name type="scientific">Rhizobium leguminosarum</name>
    <dbReference type="NCBI Taxonomy" id="384"/>
    <lineage>
        <taxon>Bacteria</taxon>
        <taxon>Pseudomonadati</taxon>
        <taxon>Pseudomonadota</taxon>
        <taxon>Alphaproteobacteria</taxon>
        <taxon>Hyphomicrobiales</taxon>
        <taxon>Rhizobiaceae</taxon>
        <taxon>Rhizobium/Agrobacterium group</taxon>
        <taxon>Rhizobium</taxon>
    </lineage>
</organism>
<evidence type="ECO:0000313" key="3">
    <source>
        <dbReference type="Proteomes" id="UP000471409"/>
    </source>
</evidence>
<protein>
    <submittedName>
        <fullName evidence="2">Uncharacterized protein</fullName>
    </submittedName>
</protein>
<dbReference type="AlphaFoldDB" id="A0A6P0DTN6"/>
<feature type="compositionally biased region" description="Basic and acidic residues" evidence="1">
    <location>
        <begin position="129"/>
        <end position="140"/>
    </location>
</feature>
<accession>A0A6P0DTN6</accession>
<reference evidence="2 3" key="1">
    <citation type="submission" date="2020-01" db="EMBL/GenBank/DDBJ databases">
        <title>Rhizobium genotypes associated with high levels of biological nitrogen fixation by grain legumes in a temperate-maritime cropping system.</title>
        <authorList>
            <person name="Maluk M."/>
            <person name="Francesc Ferrando Molina F."/>
            <person name="Lopez Del Egido L."/>
            <person name="Lafos M."/>
            <person name="Langarica-Fuentes A."/>
            <person name="Gebre Yohannes G."/>
            <person name="Young M.W."/>
            <person name="Martin P."/>
            <person name="Gantlett R."/>
            <person name="Kenicer G."/>
            <person name="Hawes C."/>
            <person name="Begg G.S."/>
            <person name="Quilliam R.S."/>
            <person name="Squire G.R."/>
            <person name="Poole P.S."/>
            <person name="Young P.W."/>
            <person name="Iannetta P.M."/>
            <person name="James E.K."/>
        </authorList>
    </citation>
    <scope>NUCLEOTIDE SEQUENCE [LARGE SCALE GENOMIC DNA]</scope>
    <source>
        <strain evidence="2 3">JHI944</strain>
    </source>
</reference>
<comment type="caution">
    <text evidence="2">The sequence shown here is derived from an EMBL/GenBank/DDBJ whole genome shotgun (WGS) entry which is preliminary data.</text>
</comment>
<evidence type="ECO:0000313" key="2">
    <source>
        <dbReference type="EMBL" id="NEK55413.1"/>
    </source>
</evidence>
<dbReference type="EMBL" id="WXXP01000514">
    <property type="protein sequence ID" value="NEK55413.1"/>
    <property type="molecule type" value="Genomic_DNA"/>
</dbReference>
<feature type="compositionally biased region" description="Basic and acidic residues" evidence="1">
    <location>
        <begin position="107"/>
        <end position="123"/>
    </location>
</feature>
<feature type="region of interest" description="Disordered" evidence="1">
    <location>
        <begin position="107"/>
        <end position="140"/>
    </location>
</feature>
<sequence>MAWVFLLAVGAGVLPAGTGDAGGVPFSASRNVPDYKASMTVRDPYPFHHKPNEYSRSVFHHDGWTRVEEIQGNEANIAYGSALDNVVLWTRRFGDEDFTRVDIDKTKPREARETGDAESRAGEACKWSEITRKGSQDGPI</sequence>